<dbReference type="SUPFAM" id="SSF57424">
    <property type="entry name" value="LDL receptor-like module"/>
    <property type="match status" value="1"/>
</dbReference>
<feature type="non-terminal residue" evidence="3">
    <location>
        <position position="542"/>
    </location>
</feature>
<evidence type="ECO:0000313" key="4">
    <source>
        <dbReference type="Proteomes" id="UP001519460"/>
    </source>
</evidence>
<dbReference type="InterPro" id="IPR036055">
    <property type="entry name" value="LDL_receptor-like_sf"/>
</dbReference>
<dbReference type="PROSITE" id="PS50068">
    <property type="entry name" value="LDLRA_2"/>
    <property type="match status" value="1"/>
</dbReference>
<evidence type="ECO:0000256" key="2">
    <source>
        <dbReference type="PROSITE-ProRule" id="PRU00124"/>
    </source>
</evidence>
<dbReference type="EMBL" id="JACVVK020000255">
    <property type="protein sequence ID" value="KAK7481899.1"/>
    <property type="molecule type" value="Genomic_DNA"/>
</dbReference>
<accession>A0ABD0K3S6</accession>
<evidence type="ECO:0000313" key="3">
    <source>
        <dbReference type="EMBL" id="KAK7481899.1"/>
    </source>
</evidence>
<name>A0ABD0K3S6_9CAEN</name>
<keyword evidence="1 2" id="KW-1015">Disulfide bond</keyword>
<reference evidence="3 4" key="1">
    <citation type="journal article" date="2023" name="Sci. Data">
        <title>Genome assembly of the Korean intertidal mud-creeper Batillaria attramentaria.</title>
        <authorList>
            <person name="Patra A.K."/>
            <person name="Ho P.T."/>
            <person name="Jun S."/>
            <person name="Lee S.J."/>
            <person name="Kim Y."/>
            <person name="Won Y.J."/>
        </authorList>
    </citation>
    <scope>NUCLEOTIDE SEQUENCE [LARGE SCALE GENOMIC DNA]</scope>
    <source>
        <strain evidence="3">Wonlab-2016</strain>
    </source>
</reference>
<evidence type="ECO:0000256" key="1">
    <source>
        <dbReference type="ARBA" id="ARBA00023157"/>
    </source>
</evidence>
<protein>
    <submittedName>
        <fullName evidence="3">Uncharacterized protein</fullName>
    </submittedName>
</protein>
<proteinExistence type="predicted"/>
<keyword evidence="4" id="KW-1185">Reference proteome</keyword>
<dbReference type="AlphaFoldDB" id="A0ABD0K3S6"/>
<feature type="disulfide bond" evidence="2">
    <location>
        <begin position="8"/>
        <end position="23"/>
    </location>
</feature>
<gene>
    <name evidence="3" type="ORF">BaRGS_00026925</name>
</gene>
<feature type="non-terminal residue" evidence="3">
    <location>
        <position position="1"/>
    </location>
</feature>
<dbReference type="CDD" id="cd00112">
    <property type="entry name" value="LDLa"/>
    <property type="match status" value="1"/>
</dbReference>
<comment type="caution">
    <text evidence="2">Lacks conserved residue(s) required for the propagation of feature annotation.</text>
</comment>
<organism evidence="3 4">
    <name type="scientific">Batillaria attramentaria</name>
    <dbReference type="NCBI Taxonomy" id="370345"/>
    <lineage>
        <taxon>Eukaryota</taxon>
        <taxon>Metazoa</taxon>
        <taxon>Spiralia</taxon>
        <taxon>Lophotrochozoa</taxon>
        <taxon>Mollusca</taxon>
        <taxon>Gastropoda</taxon>
        <taxon>Caenogastropoda</taxon>
        <taxon>Sorbeoconcha</taxon>
        <taxon>Cerithioidea</taxon>
        <taxon>Batillariidae</taxon>
        <taxon>Batillaria</taxon>
    </lineage>
</organism>
<dbReference type="Proteomes" id="UP001519460">
    <property type="component" value="Unassembled WGS sequence"/>
</dbReference>
<sequence>CIPIDARCDRKTHCVDGSDEENCKDLWTPHVSKNLVYPTIINFDGRSSSEQTVVESVLTLSLVRVPMTVLDTVLFALFPNLQELNFSHSGLQQLPSSGLDRTPDQPCTPTNTGGAFSGAVTSAVTVSLSSTGQPSTVLSRIVARGCVKPADMKMRGFLALSLAVGVIGMADAVCDDACDAKCQTRFQDCFMTYMSATSRERQAQRSYFTGTSGPLASAENFKMAVQAACADPENNVIDACSNLKSVLDCLDANMQPNCADSSVGPTLAKIRDDTSQPPCVSEPIPAFHTASKGYAEFGPCMDTLPRECTGNRDLNQYWKYMRAAYTGYYNLYCNAKACPSAVSCAKSLADKPEPTFAGQTGTDGGDGFLYISGGPALIPPLALPNVSVINICPAQGFSGRADVFDCLNSAAASCGKDQSTVSFSGLKNAYLDLCVDFLPKVVSPAVTQGISQCQPYARCLSSSGLLPDMARLLTLKPDDVPGPVVTSRTLSFLGNTTTSGFWCSWLHQHYQCAIRSAQACRLPKSAVDLARKKEKALMENCE</sequence>
<comment type="caution">
    <text evidence="3">The sequence shown here is derived from an EMBL/GenBank/DDBJ whole genome shotgun (WGS) entry which is preliminary data.</text>
</comment>
<dbReference type="InterPro" id="IPR002172">
    <property type="entry name" value="LDrepeatLR_classA_rpt"/>
</dbReference>
<dbReference type="Gene3D" id="4.10.400.10">
    <property type="entry name" value="Low-density Lipoprotein Receptor"/>
    <property type="match status" value="1"/>
</dbReference>